<organism evidence="3 4">
    <name type="scientific">Rhizoctonia solani 123E</name>
    <dbReference type="NCBI Taxonomy" id="1423351"/>
    <lineage>
        <taxon>Eukaryota</taxon>
        <taxon>Fungi</taxon>
        <taxon>Dikarya</taxon>
        <taxon>Basidiomycota</taxon>
        <taxon>Agaricomycotina</taxon>
        <taxon>Agaricomycetes</taxon>
        <taxon>Cantharellales</taxon>
        <taxon>Ceratobasidiaceae</taxon>
        <taxon>Rhizoctonia</taxon>
    </lineage>
</organism>
<dbReference type="AlphaFoldDB" id="A0A074S4M3"/>
<sequence>MARRTSARLAKAKAKKVKLDKEDIYDDLEHDANFELTESEQEEEQPPPRKRQRTATKSPKRTPRKKQVRGKQGLLADLVNMPIDIFTEIASHLLPGDIINLARSNKFFRNLLMHRSAMHIWHGAMKNVKRLPACPEGMSEPYYLSLLFSKTCSMCGGAVRGEMDPMLLVRLCGPCRNANLTPLYPPSEFMNLLPYSHSIAPTKRRLASAYVLRADFQTLMDEWKERKLSVNKSALDAWIEEREEMVDKRREQAGVLAEFLGYREFERKVELVDIKAARRSEIKRRLTELGWTNEDMDISWGSVNRCIWDDLISQPKPLTDRSWTNILPKLTSILGANREGRLNAERDARQRARRARLLELVLGIKSKHYPALGFKVLYPVPSASLPTVNVSHQPPFPDLDSTLEWSIVKRLHETDATMPEMEANFEEHREEIEALIADWATRAQEHFVKLLGGGPEVQGDILRPTTIVCDDGSDPFFNFSDDLKRLLRADSLFYKTTTPSSIRQPLTYSAVFSDEGFAGSRMHPLLWTKSFRPSLDLDKFCLYREAQDVARALLADMAKPDASYLEMKGVGPNFVCGRCHVTDYLTWEQLIQHYLQQNQLCDAIQKTLSSLSDPGIIYNNVHDLVLDTDQPMVKYFSLGDSDDDTNDWSSRPQVCKLCEKLPGMREVSAFKPTMLRHLRDVHEITTPKVDKHYATKKMTRSDLFDMIHFDSDDSGNSDLSHWGCGCEYDTMFDDGELEYGHYDDDVDPGDVFDYDDDIPEYLFDSDEAENDWW</sequence>
<keyword evidence="4" id="KW-1185">Reference proteome</keyword>
<dbReference type="HOGENOM" id="CLU_010790_1_0_1"/>
<evidence type="ECO:0000313" key="4">
    <source>
        <dbReference type="Proteomes" id="UP000027456"/>
    </source>
</evidence>
<dbReference type="OrthoDB" id="2322499at2759"/>
<evidence type="ECO:0000313" key="3">
    <source>
        <dbReference type="EMBL" id="KEP51808.1"/>
    </source>
</evidence>
<feature type="domain" description="F-box" evidence="2">
    <location>
        <begin position="75"/>
        <end position="124"/>
    </location>
</feature>
<evidence type="ECO:0000256" key="1">
    <source>
        <dbReference type="SAM" id="MobiDB-lite"/>
    </source>
</evidence>
<dbReference type="CDD" id="cd09917">
    <property type="entry name" value="F-box_SF"/>
    <property type="match status" value="1"/>
</dbReference>
<dbReference type="PROSITE" id="PS50181">
    <property type="entry name" value="FBOX"/>
    <property type="match status" value="1"/>
</dbReference>
<protein>
    <recommendedName>
        <fullName evidence="2">F-box domain-containing protein</fullName>
    </recommendedName>
</protein>
<dbReference type="Proteomes" id="UP000027456">
    <property type="component" value="Unassembled WGS sequence"/>
</dbReference>
<dbReference type="EMBL" id="AZST01000143">
    <property type="protein sequence ID" value="KEP51808.1"/>
    <property type="molecule type" value="Genomic_DNA"/>
</dbReference>
<proteinExistence type="predicted"/>
<reference evidence="3 4" key="1">
    <citation type="submission" date="2013-12" db="EMBL/GenBank/DDBJ databases">
        <authorList>
            <person name="Cubeta M."/>
            <person name="Pakala S."/>
            <person name="Fedorova N."/>
            <person name="Thomas E."/>
            <person name="Dean R."/>
            <person name="Jabaji S."/>
            <person name="Neate S."/>
            <person name="Toda T."/>
            <person name="Tavantzis S."/>
            <person name="Vilgalys R."/>
            <person name="Bharathan N."/>
            <person name="Pakala S."/>
            <person name="Losada L.S."/>
            <person name="Zafar N."/>
            <person name="Nierman W."/>
        </authorList>
    </citation>
    <scope>NUCLEOTIDE SEQUENCE [LARGE SCALE GENOMIC DNA]</scope>
    <source>
        <strain evidence="3 4">123E</strain>
    </source>
</reference>
<dbReference type="InterPro" id="IPR001810">
    <property type="entry name" value="F-box_dom"/>
</dbReference>
<feature type="compositionally biased region" description="Basic residues" evidence="1">
    <location>
        <begin position="48"/>
        <end position="69"/>
    </location>
</feature>
<comment type="caution">
    <text evidence="3">The sequence shown here is derived from an EMBL/GenBank/DDBJ whole genome shotgun (WGS) entry which is preliminary data.</text>
</comment>
<dbReference type="STRING" id="1423351.A0A074S4M3"/>
<accession>A0A074S4M3</accession>
<gene>
    <name evidence="3" type="ORF">V565_055560</name>
</gene>
<name>A0A074S4M3_9AGAM</name>
<evidence type="ECO:0000259" key="2">
    <source>
        <dbReference type="PROSITE" id="PS50181"/>
    </source>
</evidence>
<feature type="region of interest" description="Disordered" evidence="1">
    <location>
        <begin position="31"/>
        <end position="71"/>
    </location>
</feature>